<dbReference type="FunFam" id="3.90.226.10:FF:000002">
    <property type="entry name" value="ATP-dependent Clp protease proteolytic subunit"/>
    <property type="match status" value="1"/>
</dbReference>
<comment type="subcellular location">
    <subcellularLocation>
        <location evidence="6">Cytoplasm</location>
    </subcellularLocation>
</comment>
<feature type="active site" evidence="6">
    <location>
        <position position="117"/>
    </location>
</feature>
<evidence type="ECO:0000256" key="7">
    <source>
        <dbReference type="RuleBase" id="RU003567"/>
    </source>
</evidence>
<evidence type="ECO:0000313" key="8">
    <source>
        <dbReference type="EMBL" id="PQO35576.1"/>
    </source>
</evidence>
<keyword evidence="2 6" id="KW-0963">Cytoplasm</keyword>
<dbReference type="PRINTS" id="PR00127">
    <property type="entry name" value="CLPPROTEASEP"/>
</dbReference>
<keyword evidence="5 6" id="KW-0720">Serine protease</keyword>
<evidence type="ECO:0000313" key="11">
    <source>
        <dbReference type="Proteomes" id="UP000239388"/>
    </source>
</evidence>
<dbReference type="Proteomes" id="UP000239388">
    <property type="component" value="Unassembled WGS sequence"/>
</dbReference>
<comment type="similarity">
    <text evidence="1 6 7">Belongs to the peptidase S14 family.</text>
</comment>
<evidence type="ECO:0000313" key="10">
    <source>
        <dbReference type="Proteomes" id="UP000237819"/>
    </source>
</evidence>
<evidence type="ECO:0000256" key="4">
    <source>
        <dbReference type="ARBA" id="ARBA00022801"/>
    </source>
</evidence>
<dbReference type="InterPro" id="IPR001907">
    <property type="entry name" value="ClpP"/>
</dbReference>
<dbReference type="CDD" id="cd07017">
    <property type="entry name" value="S14_ClpP_2"/>
    <property type="match status" value="1"/>
</dbReference>
<proteinExistence type="inferred from homology"/>
<protein>
    <recommendedName>
        <fullName evidence="6 7">ATP-dependent Clp protease proteolytic subunit</fullName>
        <ecNumber evidence="6">3.4.21.92</ecNumber>
    </recommendedName>
    <alternativeName>
        <fullName evidence="6">Endopeptidase Clp</fullName>
    </alternativeName>
</protein>
<dbReference type="EMBL" id="PUHZ01000002">
    <property type="protein sequence ID" value="PQO48084.1"/>
    <property type="molecule type" value="Genomic_DNA"/>
</dbReference>
<reference evidence="10 11" key="1">
    <citation type="submission" date="2018-02" db="EMBL/GenBank/DDBJ databases">
        <title>Comparative genomes isolates from brazilian mangrove.</title>
        <authorList>
            <person name="Araujo J.E."/>
            <person name="Taketani R.G."/>
            <person name="Silva M.C.P."/>
            <person name="Loureco M.V."/>
            <person name="Andreote F.D."/>
        </authorList>
    </citation>
    <scope>NUCLEOTIDE SEQUENCE [LARGE SCALE GENOMIC DNA]</scope>
    <source>
        <strain evidence="8 11">NAP PRIS-MGV</strain>
        <strain evidence="9 10">Nap-Phe MGV</strain>
    </source>
</reference>
<sequence>MAYADYQRQRQMTLGDLLLENRIVFLQGEIYDGNANELVMKLLYLQSENRRKPIHFYINSPGGSVTSTMAIYDTMQVISCPVATYCVGLAASGGAVLLAGGETGKRFILRHAKVMIHQPHGGVGGQVSDIEIQADEILKTRDVLNQVLADHCKQPVEKIAKDTDRDFYMDADAAKAYGIVDEILTKPPGEAVEEE</sequence>
<dbReference type="EC" id="3.4.21.92" evidence="6"/>
<gene>
    <name evidence="6" type="primary">clpP</name>
    <name evidence="9" type="ORF">C5Y93_01485</name>
    <name evidence="8" type="ORF">C5Y98_13090</name>
</gene>
<evidence type="ECO:0000256" key="6">
    <source>
        <dbReference type="HAMAP-Rule" id="MF_00444"/>
    </source>
</evidence>
<organism evidence="8 11">
    <name type="scientific">Blastopirellula marina</name>
    <dbReference type="NCBI Taxonomy" id="124"/>
    <lineage>
        <taxon>Bacteria</taxon>
        <taxon>Pseudomonadati</taxon>
        <taxon>Planctomycetota</taxon>
        <taxon>Planctomycetia</taxon>
        <taxon>Pirellulales</taxon>
        <taxon>Pirellulaceae</taxon>
        <taxon>Blastopirellula</taxon>
    </lineage>
</organism>
<dbReference type="InterPro" id="IPR029045">
    <property type="entry name" value="ClpP/crotonase-like_dom_sf"/>
</dbReference>
<dbReference type="Proteomes" id="UP000237819">
    <property type="component" value="Unassembled WGS sequence"/>
</dbReference>
<dbReference type="OrthoDB" id="9802800at2"/>
<evidence type="ECO:0000256" key="5">
    <source>
        <dbReference type="ARBA" id="ARBA00022825"/>
    </source>
</evidence>
<dbReference type="Gene3D" id="3.90.226.10">
    <property type="entry name" value="2-enoyl-CoA Hydratase, Chain A, domain 1"/>
    <property type="match status" value="1"/>
</dbReference>
<comment type="catalytic activity">
    <reaction evidence="6">
        <text>Hydrolysis of proteins to small peptides in the presence of ATP and magnesium. alpha-casein is the usual test substrate. In the absence of ATP, only oligopeptides shorter than five residues are hydrolyzed (such as succinyl-Leu-Tyr-|-NHMec, and Leu-Tyr-Leu-|-Tyr-Trp, in which cleavage of the -Tyr-|-Leu- and -Tyr-|-Trp bonds also occurs).</text>
        <dbReference type="EC" id="3.4.21.92"/>
    </reaction>
</comment>
<evidence type="ECO:0000313" key="9">
    <source>
        <dbReference type="EMBL" id="PQO48084.1"/>
    </source>
</evidence>
<dbReference type="SUPFAM" id="SSF52096">
    <property type="entry name" value="ClpP/crotonase"/>
    <property type="match status" value="1"/>
</dbReference>
<comment type="caution">
    <text evidence="8">The sequence shown here is derived from an EMBL/GenBank/DDBJ whole genome shotgun (WGS) entry which is preliminary data.</text>
</comment>
<dbReference type="GO" id="GO:0005737">
    <property type="term" value="C:cytoplasm"/>
    <property type="evidence" value="ECO:0007669"/>
    <property type="project" value="UniProtKB-SubCell"/>
</dbReference>
<dbReference type="InterPro" id="IPR023562">
    <property type="entry name" value="ClpP/TepA"/>
</dbReference>
<evidence type="ECO:0000256" key="3">
    <source>
        <dbReference type="ARBA" id="ARBA00022670"/>
    </source>
</evidence>
<evidence type="ECO:0000256" key="1">
    <source>
        <dbReference type="ARBA" id="ARBA00007039"/>
    </source>
</evidence>
<accession>A0A2S8FTS8</accession>
<dbReference type="Pfam" id="PF00574">
    <property type="entry name" value="CLP_protease"/>
    <property type="match status" value="1"/>
</dbReference>
<dbReference type="GO" id="GO:0006515">
    <property type="term" value="P:protein quality control for misfolded or incompletely synthesized proteins"/>
    <property type="evidence" value="ECO:0007669"/>
    <property type="project" value="TreeGrafter"/>
</dbReference>
<comment type="subunit">
    <text evidence="6">Fourteen ClpP subunits assemble into 2 heptameric rings which stack back to back to give a disk-like structure with a central cavity, resembling the structure of eukaryotic proteasomes.</text>
</comment>
<dbReference type="GO" id="GO:0009368">
    <property type="term" value="C:endopeptidase Clp complex"/>
    <property type="evidence" value="ECO:0007669"/>
    <property type="project" value="TreeGrafter"/>
</dbReference>
<dbReference type="NCBIfam" id="NF009205">
    <property type="entry name" value="PRK12553.1"/>
    <property type="match status" value="1"/>
</dbReference>
<feature type="active site" description="Nucleophile" evidence="6">
    <location>
        <position position="92"/>
    </location>
</feature>
<dbReference type="GO" id="GO:0004252">
    <property type="term" value="F:serine-type endopeptidase activity"/>
    <property type="evidence" value="ECO:0007669"/>
    <property type="project" value="UniProtKB-UniRule"/>
</dbReference>
<comment type="function">
    <text evidence="6">Cleaves peptides in various proteins in a process that requires ATP hydrolysis. Has a chymotrypsin-like activity. Plays a major role in the degradation of misfolded proteins.</text>
</comment>
<dbReference type="GO" id="GO:0051117">
    <property type="term" value="F:ATPase binding"/>
    <property type="evidence" value="ECO:0007669"/>
    <property type="project" value="TreeGrafter"/>
</dbReference>
<dbReference type="EMBL" id="PUIB01000014">
    <property type="protein sequence ID" value="PQO35576.1"/>
    <property type="molecule type" value="Genomic_DNA"/>
</dbReference>
<dbReference type="PANTHER" id="PTHR10381">
    <property type="entry name" value="ATP-DEPENDENT CLP PROTEASE PROTEOLYTIC SUBUNIT"/>
    <property type="match status" value="1"/>
</dbReference>
<keyword evidence="4 6" id="KW-0378">Hydrolase</keyword>
<dbReference type="AlphaFoldDB" id="A0A2S8FTS8"/>
<dbReference type="GO" id="GO:0004176">
    <property type="term" value="F:ATP-dependent peptidase activity"/>
    <property type="evidence" value="ECO:0007669"/>
    <property type="project" value="InterPro"/>
</dbReference>
<evidence type="ECO:0000256" key="2">
    <source>
        <dbReference type="ARBA" id="ARBA00022490"/>
    </source>
</evidence>
<dbReference type="NCBIfam" id="NF001368">
    <property type="entry name" value="PRK00277.1"/>
    <property type="match status" value="1"/>
</dbReference>
<name>A0A2S8FTS8_9BACT</name>
<dbReference type="PANTHER" id="PTHR10381:SF70">
    <property type="entry name" value="ATP-DEPENDENT CLP PROTEASE PROTEOLYTIC SUBUNIT"/>
    <property type="match status" value="1"/>
</dbReference>
<dbReference type="HAMAP" id="MF_00444">
    <property type="entry name" value="ClpP"/>
    <property type="match status" value="1"/>
</dbReference>
<keyword evidence="3 6" id="KW-0645">Protease</keyword>